<proteinExistence type="inferred from homology"/>
<evidence type="ECO:0000313" key="4">
    <source>
        <dbReference type="EMBL" id="CAH2240940.1"/>
    </source>
</evidence>
<dbReference type="InterPro" id="IPR036728">
    <property type="entry name" value="PBP_GOBP_sf"/>
</dbReference>
<dbReference type="InterPro" id="IPR006170">
    <property type="entry name" value="PBP/GOBP"/>
</dbReference>
<dbReference type="SMART" id="SM00708">
    <property type="entry name" value="PhBP"/>
    <property type="match status" value="1"/>
</dbReference>
<dbReference type="OrthoDB" id="7413278at2759"/>
<evidence type="ECO:0000313" key="5">
    <source>
        <dbReference type="Proteomes" id="UP000838756"/>
    </source>
</evidence>
<dbReference type="Pfam" id="PF01395">
    <property type="entry name" value="PBP_GOBP"/>
    <property type="match status" value="1"/>
</dbReference>
<keyword evidence="5" id="KW-1185">Reference proteome</keyword>
<feature type="disulfide bond" evidence="3">
    <location>
        <begin position="132"/>
        <end position="152"/>
    </location>
</feature>
<evidence type="ECO:0000256" key="1">
    <source>
        <dbReference type="ARBA" id="ARBA00008098"/>
    </source>
</evidence>
<keyword evidence="3" id="KW-1015">Disulfide bond</keyword>
<accession>A0A8S4RRD4</accession>
<dbReference type="InterPro" id="IPR006072">
    <property type="entry name" value="Odorant/phero-bd_Lep"/>
</dbReference>
<dbReference type="SUPFAM" id="SSF47565">
    <property type="entry name" value="Insect pheromone/odorant-binding proteins"/>
    <property type="match status" value="1"/>
</dbReference>
<sequence length="177" mass="19722">MYSQTQIKTEATDMVKVNPIVVVLLIAIGANEISSSELIMKSITSSFLKVLDECKRELNFGDNVLSDLYHFWKVDHALLNRDTGCAIACMSKKLNLLDTSGKLHHGNAEEFAVSHGAANEMASKLVTTVHECEQQHTAVDDSCLRALEIAKCFRNAMHELNWVPKMDVMITEVLTEI</sequence>
<feature type="disulfide bond" evidence="3">
    <location>
        <begin position="85"/>
        <end position="143"/>
    </location>
</feature>
<feature type="disulfide bond" evidence="3">
    <location>
        <begin position="54"/>
        <end position="89"/>
    </location>
</feature>
<gene>
    <name evidence="4" type="primary">jg9676</name>
    <name evidence="4" type="ORF">PAEG_LOCUS17423</name>
</gene>
<dbReference type="PIRSF" id="PIRSF015604">
    <property type="entry name" value="Odorant/phero_bd"/>
    <property type="match status" value="1"/>
</dbReference>
<protein>
    <submittedName>
        <fullName evidence="4">Jg9676 protein</fullName>
    </submittedName>
</protein>
<reference evidence="4" key="1">
    <citation type="submission" date="2022-03" db="EMBL/GenBank/DDBJ databases">
        <authorList>
            <person name="Lindestad O."/>
        </authorList>
    </citation>
    <scope>NUCLEOTIDE SEQUENCE</scope>
</reference>
<organism evidence="4 5">
    <name type="scientific">Pararge aegeria aegeria</name>
    <dbReference type="NCBI Taxonomy" id="348720"/>
    <lineage>
        <taxon>Eukaryota</taxon>
        <taxon>Metazoa</taxon>
        <taxon>Ecdysozoa</taxon>
        <taxon>Arthropoda</taxon>
        <taxon>Hexapoda</taxon>
        <taxon>Insecta</taxon>
        <taxon>Pterygota</taxon>
        <taxon>Neoptera</taxon>
        <taxon>Endopterygota</taxon>
        <taxon>Lepidoptera</taxon>
        <taxon>Glossata</taxon>
        <taxon>Ditrysia</taxon>
        <taxon>Papilionoidea</taxon>
        <taxon>Nymphalidae</taxon>
        <taxon>Satyrinae</taxon>
        <taxon>Satyrini</taxon>
        <taxon>Parargina</taxon>
        <taxon>Pararge</taxon>
    </lineage>
</organism>
<dbReference type="Gene3D" id="1.10.238.20">
    <property type="entry name" value="Pheromone/general odorant binding protein domain"/>
    <property type="match status" value="1"/>
</dbReference>
<dbReference type="GO" id="GO:0005549">
    <property type="term" value="F:odorant binding"/>
    <property type="evidence" value="ECO:0007669"/>
    <property type="project" value="InterPro"/>
</dbReference>
<dbReference type="AlphaFoldDB" id="A0A8S4RRD4"/>
<dbReference type="Proteomes" id="UP000838756">
    <property type="component" value="Unassembled WGS sequence"/>
</dbReference>
<name>A0A8S4RRD4_9NEOP</name>
<comment type="similarity">
    <text evidence="1">Belongs to the PBP/GOBP family.</text>
</comment>
<dbReference type="CDD" id="cd23992">
    <property type="entry name" value="PBP_GOBP"/>
    <property type="match status" value="1"/>
</dbReference>
<keyword evidence="2" id="KW-0813">Transport</keyword>
<evidence type="ECO:0000256" key="3">
    <source>
        <dbReference type="PIRSR" id="PIRSR015604-1"/>
    </source>
</evidence>
<comment type="caution">
    <text evidence="4">The sequence shown here is derived from an EMBL/GenBank/DDBJ whole genome shotgun (WGS) entry which is preliminary data.</text>
</comment>
<evidence type="ECO:0000256" key="2">
    <source>
        <dbReference type="ARBA" id="ARBA00022448"/>
    </source>
</evidence>
<dbReference type="PRINTS" id="PR00484">
    <property type="entry name" value="PBPGOBP"/>
</dbReference>
<dbReference type="EMBL" id="CAKXAJ010025557">
    <property type="protein sequence ID" value="CAH2240940.1"/>
    <property type="molecule type" value="Genomic_DNA"/>
</dbReference>